<evidence type="ECO:0000313" key="5">
    <source>
        <dbReference type="EMBL" id="EEX04337.1"/>
    </source>
</evidence>
<keyword evidence="1" id="KW-0805">Transcription regulation</keyword>
<dbReference type="BioCyc" id="ABAU575584-HMP:GM69-107-MONOMER"/>
<evidence type="ECO:0000259" key="4">
    <source>
        <dbReference type="PROSITE" id="PS01124"/>
    </source>
</evidence>
<dbReference type="Gene3D" id="1.10.10.60">
    <property type="entry name" value="Homeodomain-like"/>
    <property type="match status" value="1"/>
</dbReference>
<keyword evidence="3" id="KW-0804">Transcription</keyword>
<dbReference type="InterPro" id="IPR050204">
    <property type="entry name" value="AraC_XylS_family_regulators"/>
</dbReference>
<sequence length="313" mass="36377">MHTKFLKFLHKSSRTNFISFILLQGLKLKVYRSVLMSSNWVDISKDTNTGIETIRAHFTGHAYDPHWHSSYLIGVTESGIQQFHCRKKQINSHAGQVFMLEPEEIHDGHAPASDGFTYQMLYLHPEWLKQRLQGLFHNSPDHYELVIDAPLKSDDQLAIITSQAFRHLHYKEMNIVKDNSLDVLIQYIAQGKWLKKASQSSCIHVPQVAHQIRDILHDHLFEDIGLEDISRMVGLDRYHIHRIFKSTFHLAPHQYLIQLRLTRARDLLARSISPAQVASDLCFSDQSHLSRWFKRCYGLTPAAYRKICTNLQD</sequence>
<dbReference type="GO" id="GO:0043565">
    <property type="term" value="F:sequence-specific DNA binding"/>
    <property type="evidence" value="ECO:0007669"/>
    <property type="project" value="InterPro"/>
</dbReference>
<keyword evidence="2" id="KW-0238">DNA-binding</keyword>
<dbReference type="Proteomes" id="UP000005740">
    <property type="component" value="Unassembled WGS sequence"/>
</dbReference>
<dbReference type="InterPro" id="IPR009057">
    <property type="entry name" value="Homeodomain-like_sf"/>
</dbReference>
<dbReference type="SUPFAM" id="SSF46689">
    <property type="entry name" value="Homeodomain-like"/>
    <property type="match status" value="2"/>
</dbReference>
<dbReference type="AlphaFoldDB" id="D0C5S2"/>
<organism evidence="5 6">
    <name type="scientific">Acinetobacter baumannii (strain ATCC 19606 / DSM 30007 / JCM 6841 / CCUG 19606 / CIP 70.34 / NBRC 109757 / NCIMB 12457 / NCTC 12156 / 81)</name>
    <dbReference type="NCBI Taxonomy" id="575584"/>
    <lineage>
        <taxon>Bacteria</taxon>
        <taxon>Pseudomonadati</taxon>
        <taxon>Pseudomonadota</taxon>
        <taxon>Gammaproteobacteria</taxon>
        <taxon>Moraxellales</taxon>
        <taxon>Moraxellaceae</taxon>
        <taxon>Acinetobacter</taxon>
        <taxon>Acinetobacter calcoaceticus/baumannii complex</taxon>
    </lineage>
</organism>
<dbReference type="PROSITE" id="PS01124">
    <property type="entry name" value="HTH_ARAC_FAMILY_2"/>
    <property type="match status" value="1"/>
</dbReference>
<dbReference type="InterPro" id="IPR003313">
    <property type="entry name" value="AraC-bd"/>
</dbReference>
<evidence type="ECO:0000256" key="2">
    <source>
        <dbReference type="ARBA" id="ARBA00023125"/>
    </source>
</evidence>
<dbReference type="GO" id="GO:0003700">
    <property type="term" value="F:DNA-binding transcription factor activity"/>
    <property type="evidence" value="ECO:0007669"/>
    <property type="project" value="InterPro"/>
</dbReference>
<protein>
    <submittedName>
        <fullName evidence="5">AraC-like ligand binding domain protein</fullName>
    </submittedName>
</protein>
<dbReference type="SMART" id="SM00342">
    <property type="entry name" value="HTH_ARAC"/>
    <property type="match status" value="1"/>
</dbReference>
<accession>D0C5S2</accession>
<proteinExistence type="predicted"/>
<reference evidence="6" key="1">
    <citation type="journal article" date="2012" name="PLoS ONE">
        <title>The success of Acinetobacter species; genetic, metabolic and virulence attributes.</title>
        <authorList>
            <person name="Peleg A.Y."/>
            <person name="de Breij A."/>
            <person name="Adams M.D."/>
            <person name="Cerqueira G.M."/>
            <person name="Mocali S."/>
            <person name="Galardini M."/>
            <person name="Nibbering P.H."/>
            <person name="Earl A.M."/>
            <person name="Ward D.V."/>
            <person name="Paterson D.L."/>
            <person name="Seifert H."/>
            <person name="Dijkshoorn L."/>
        </authorList>
    </citation>
    <scope>NUCLEOTIDE SEQUENCE [LARGE SCALE GENOMIC DNA]</scope>
    <source>
        <strain evidence="6">ATCC 19606 / DSM 30007 / JCM 6841 / CCUG 19606 / CIP 70.34 / NBRC 109757 / NCIMB 12457 / NCTC 12156 / 81</strain>
    </source>
</reference>
<dbReference type="EMBL" id="GG704572">
    <property type="protein sequence ID" value="EEX04337.1"/>
    <property type="molecule type" value="Genomic_DNA"/>
</dbReference>
<dbReference type="InterPro" id="IPR018060">
    <property type="entry name" value="HTH_AraC"/>
</dbReference>
<dbReference type="PANTHER" id="PTHR46796">
    <property type="entry name" value="HTH-TYPE TRANSCRIPTIONAL ACTIVATOR RHAS-RELATED"/>
    <property type="match status" value="1"/>
</dbReference>
<dbReference type="Pfam" id="PF12833">
    <property type="entry name" value="HTH_18"/>
    <property type="match status" value="1"/>
</dbReference>
<dbReference type="InterPro" id="IPR037923">
    <property type="entry name" value="HTH-like"/>
</dbReference>
<dbReference type="PANTHER" id="PTHR46796:SF2">
    <property type="entry name" value="TRANSCRIPTIONAL REGULATORY PROTEIN"/>
    <property type="match status" value="1"/>
</dbReference>
<gene>
    <name evidence="5" type="ORF">HMPREF0010_00102</name>
</gene>
<name>D0C5S2_ACIB2</name>
<feature type="domain" description="HTH araC/xylS-type" evidence="4">
    <location>
        <begin position="210"/>
        <end position="307"/>
    </location>
</feature>
<evidence type="ECO:0000256" key="3">
    <source>
        <dbReference type="ARBA" id="ARBA00023163"/>
    </source>
</evidence>
<evidence type="ECO:0000256" key="1">
    <source>
        <dbReference type="ARBA" id="ARBA00023015"/>
    </source>
</evidence>
<dbReference type="SUPFAM" id="SSF51215">
    <property type="entry name" value="Regulatory protein AraC"/>
    <property type="match status" value="1"/>
</dbReference>
<dbReference type="Pfam" id="PF02311">
    <property type="entry name" value="AraC_binding"/>
    <property type="match status" value="1"/>
</dbReference>
<evidence type="ECO:0000313" key="6">
    <source>
        <dbReference type="Proteomes" id="UP000005740"/>
    </source>
</evidence>